<dbReference type="PANTHER" id="PTHR13847">
    <property type="entry name" value="SARCOSINE DEHYDROGENASE-RELATED"/>
    <property type="match status" value="1"/>
</dbReference>
<dbReference type="OrthoDB" id="498204at2759"/>
<dbReference type="GO" id="GO:0008480">
    <property type="term" value="F:sarcosine dehydrogenase activity"/>
    <property type="evidence" value="ECO:0007669"/>
    <property type="project" value="TreeGrafter"/>
</dbReference>
<accession>A0A9Q0MRI9</accession>
<keyword evidence="3" id="KW-1185">Reference proteome</keyword>
<dbReference type="SUPFAM" id="SSF51905">
    <property type="entry name" value="FAD/NAD(P)-binding domain"/>
    <property type="match status" value="1"/>
</dbReference>
<organism evidence="2 3">
    <name type="scientific">Pseudolycoriella hygida</name>
    <dbReference type="NCBI Taxonomy" id="35572"/>
    <lineage>
        <taxon>Eukaryota</taxon>
        <taxon>Metazoa</taxon>
        <taxon>Ecdysozoa</taxon>
        <taxon>Arthropoda</taxon>
        <taxon>Hexapoda</taxon>
        <taxon>Insecta</taxon>
        <taxon>Pterygota</taxon>
        <taxon>Neoptera</taxon>
        <taxon>Endopterygota</taxon>
        <taxon>Diptera</taxon>
        <taxon>Nematocera</taxon>
        <taxon>Sciaroidea</taxon>
        <taxon>Sciaridae</taxon>
        <taxon>Pseudolycoriella</taxon>
    </lineage>
</organism>
<dbReference type="PANTHER" id="PTHR13847:SF200">
    <property type="entry name" value="SARCOSINE DEHYDROGENASE, MITOCHONDRIAL"/>
    <property type="match status" value="1"/>
</dbReference>
<evidence type="ECO:0000313" key="3">
    <source>
        <dbReference type="Proteomes" id="UP001151699"/>
    </source>
</evidence>
<proteinExistence type="predicted"/>
<dbReference type="Gene3D" id="3.30.9.10">
    <property type="entry name" value="D-Amino Acid Oxidase, subunit A, domain 2"/>
    <property type="match status" value="1"/>
</dbReference>
<gene>
    <name evidence="2" type="primary">SARDH</name>
    <name evidence="2" type="ORF">Bhyg_14406</name>
</gene>
<comment type="caution">
    <text evidence="2">The sequence shown here is derived from an EMBL/GenBank/DDBJ whole genome shotgun (WGS) entry which is preliminary data.</text>
</comment>
<dbReference type="InterPro" id="IPR006076">
    <property type="entry name" value="FAD-dep_OxRdtase"/>
</dbReference>
<name>A0A9Q0MRI9_9DIPT</name>
<dbReference type="Proteomes" id="UP001151699">
    <property type="component" value="Chromosome C"/>
</dbReference>
<dbReference type="Pfam" id="PF01266">
    <property type="entry name" value="DAO"/>
    <property type="match status" value="1"/>
</dbReference>
<feature type="domain" description="FAD dependent oxidoreductase" evidence="1">
    <location>
        <begin position="28"/>
        <end position="383"/>
    </location>
</feature>
<dbReference type="AlphaFoldDB" id="A0A9Q0MRI9"/>
<evidence type="ECO:0000259" key="1">
    <source>
        <dbReference type="Pfam" id="PF01266"/>
    </source>
</evidence>
<sequence>MFSRVFFKTCTKSICNKTFTTTVPLQNDVVIVGGGVIGCSILYQLAKRGVRATLIERGKLTCGTTFHAAGLVWSLRPNELEIEILKRTKELFKELGEDDCGWMNNGSLFIAHSTNELNEFMKLSELGRSLGVTSSILGKNEAVKLFPLLDAEQFEGALYSPEDGVVDPYLLCNSLVKPSKRLHSTVLENVNVIEILYDDSKGGKMIRGVSTDQGEFIKADVVVNARGLWSSQNIGVTNSIPFPFTTMKHSYVVTDPIPNVNKWPNVRDHDLSIYFRVQGQSLIIGGYETNPTVVNDVPNDFQFSLYEMDWTNFAPIMENSLKLCPFLENVGIKSTICGPEAFSFDRKPLIGPDDSIKGLFHACAFSSNGMMLSGGVAEQIAEWIVNGKPSLSMGLYDLSRVDRQQAMDEAWIRKRCLEGYSKPIVKNS</sequence>
<dbReference type="Gene3D" id="3.50.50.60">
    <property type="entry name" value="FAD/NAD(P)-binding domain"/>
    <property type="match status" value="1"/>
</dbReference>
<protein>
    <submittedName>
        <fullName evidence="2">Sarcosine dehydrogenase, mitochondrial</fullName>
    </submittedName>
</protein>
<dbReference type="SUPFAM" id="SSF54373">
    <property type="entry name" value="FAD-linked reductases, C-terminal domain"/>
    <property type="match status" value="1"/>
</dbReference>
<dbReference type="InterPro" id="IPR036188">
    <property type="entry name" value="FAD/NAD-bd_sf"/>
</dbReference>
<dbReference type="GO" id="GO:0005759">
    <property type="term" value="C:mitochondrial matrix"/>
    <property type="evidence" value="ECO:0007669"/>
    <property type="project" value="TreeGrafter"/>
</dbReference>
<reference evidence="2" key="1">
    <citation type="submission" date="2022-07" db="EMBL/GenBank/DDBJ databases">
        <authorList>
            <person name="Trinca V."/>
            <person name="Uliana J.V.C."/>
            <person name="Torres T.T."/>
            <person name="Ward R.J."/>
            <person name="Monesi N."/>
        </authorList>
    </citation>
    <scope>NUCLEOTIDE SEQUENCE</scope>
    <source>
        <strain evidence="2">HSMRA1968</strain>
        <tissue evidence="2">Whole embryos</tissue>
    </source>
</reference>
<dbReference type="EMBL" id="WJQU01000004">
    <property type="protein sequence ID" value="KAJ6635820.1"/>
    <property type="molecule type" value="Genomic_DNA"/>
</dbReference>
<evidence type="ECO:0000313" key="2">
    <source>
        <dbReference type="EMBL" id="KAJ6635820.1"/>
    </source>
</evidence>
<dbReference type="GO" id="GO:1901053">
    <property type="term" value="P:sarcosine catabolic process"/>
    <property type="evidence" value="ECO:0007669"/>
    <property type="project" value="TreeGrafter"/>
</dbReference>